<dbReference type="RefSeq" id="WP_124342432.1">
    <property type="nucleotide sequence ID" value="NZ_BHYL01000102.1"/>
</dbReference>
<proteinExistence type="predicted"/>
<dbReference type="Proteomes" id="UP000288246">
    <property type="component" value="Unassembled WGS sequence"/>
</dbReference>
<evidence type="ECO:0000313" key="3">
    <source>
        <dbReference type="Proteomes" id="UP000288246"/>
    </source>
</evidence>
<accession>A0A401UYZ4</accession>
<feature type="region of interest" description="Disordered" evidence="1">
    <location>
        <begin position="140"/>
        <end position="178"/>
    </location>
</feature>
<feature type="compositionally biased region" description="Low complexity" evidence="1">
    <location>
        <begin position="11"/>
        <end position="21"/>
    </location>
</feature>
<organism evidence="2 3">
    <name type="scientific">Cellulomonas algicola</name>
    <dbReference type="NCBI Taxonomy" id="2071633"/>
    <lineage>
        <taxon>Bacteria</taxon>
        <taxon>Bacillati</taxon>
        <taxon>Actinomycetota</taxon>
        <taxon>Actinomycetes</taxon>
        <taxon>Micrococcales</taxon>
        <taxon>Cellulomonadaceae</taxon>
        <taxon>Cellulomonas</taxon>
    </lineage>
</organism>
<feature type="region of interest" description="Disordered" evidence="1">
    <location>
        <begin position="72"/>
        <end position="106"/>
    </location>
</feature>
<comment type="caution">
    <text evidence="2">The sequence shown here is derived from an EMBL/GenBank/DDBJ whole genome shotgun (WGS) entry which is preliminary data.</text>
</comment>
<feature type="region of interest" description="Disordered" evidence="1">
    <location>
        <begin position="1"/>
        <end position="21"/>
    </location>
</feature>
<protein>
    <submittedName>
        <fullName evidence="2">Uncharacterized protein</fullName>
    </submittedName>
</protein>
<dbReference type="AlphaFoldDB" id="A0A401UYZ4"/>
<name>A0A401UYZ4_9CELL</name>
<keyword evidence="3" id="KW-1185">Reference proteome</keyword>
<evidence type="ECO:0000256" key="1">
    <source>
        <dbReference type="SAM" id="MobiDB-lite"/>
    </source>
</evidence>
<evidence type="ECO:0000313" key="2">
    <source>
        <dbReference type="EMBL" id="GCD19913.1"/>
    </source>
</evidence>
<gene>
    <name evidence="2" type="ORF">CTKZ_14750</name>
</gene>
<reference evidence="2 3" key="1">
    <citation type="submission" date="2018-11" db="EMBL/GenBank/DDBJ databases">
        <title>Draft genome sequence of Cellulomonas takizawaensis strain TKZ-21.</title>
        <authorList>
            <person name="Yamamura H."/>
            <person name="Hayashi T."/>
            <person name="Hamada M."/>
            <person name="Serisawa Y."/>
            <person name="Matsuyama K."/>
            <person name="Nakagawa Y."/>
            <person name="Otoguro M."/>
            <person name="Yanagida F."/>
            <person name="Hayakawa M."/>
        </authorList>
    </citation>
    <scope>NUCLEOTIDE SEQUENCE [LARGE SCALE GENOMIC DNA]</scope>
    <source>
        <strain evidence="2 3">TKZ-21</strain>
    </source>
</reference>
<dbReference type="OrthoDB" id="4828964at2"/>
<dbReference type="EMBL" id="BHYL01000102">
    <property type="protein sequence ID" value="GCD19913.1"/>
    <property type="molecule type" value="Genomic_DNA"/>
</dbReference>
<sequence>MRDDETGTTGGTTTPPDSSPAVAAAHVVSEHDVRLALTALELEDRALTVHRATAFLTALGVTVTHAPLPATPWSGDPAAMTPTEAGAPASDHVEQDVTRAGHASAPTARVTVRIPAGESDDDSVEGDIANLMEVLAHLQDRLPTPTPEELRSRPRVALPHAQPARPTVRASVRRRSIA</sequence>